<organism evidence="3 4">
    <name type="scientific">Kibdelosporangium philippinense</name>
    <dbReference type="NCBI Taxonomy" id="211113"/>
    <lineage>
        <taxon>Bacteria</taxon>
        <taxon>Bacillati</taxon>
        <taxon>Actinomycetota</taxon>
        <taxon>Actinomycetes</taxon>
        <taxon>Pseudonocardiales</taxon>
        <taxon>Pseudonocardiaceae</taxon>
        <taxon>Kibdelosporangium</taxon>
    </lineage>
</organism>
<protein>
    <submittedName>
        <fullName evidence="3">Selenium-binding family protein</fullName>
    </submittedName>
</protein>
<gene>
    <name evidence="3" type="ORF">LWC34_04260</name>
</gene>
<accession>A0ABS8Z647</accession>
<dbReference type="InterPro" id="IPR008826">
    <property type="entry name" value="Se-bd"/>
</dbReference>
<keyword evidence="4" id="KW-1185">Reference proteome</keyword>
<dbReference type="Proteomes" id="UP001521150">
    <property type="component" value="Unassembled WGS sequence"/>
</dbReference>
<dbReference type="EMBL" id="JAJVCN010000001">
    <property type="protein sequence ID" value="MCE7002043.1"/>
    <property type="molecule type" value="Genomic_DNA"/>
</dbReference>
<evidence type="ECO:0000313" key="4">
    <source>
        <dbReference type="Proteomes" id="UP001521150"/>
    </source>
</evidence>
<feature type="region of interest" description="Disordered" evidence="2">
    <location>
        <begin position="51"/>
        <end position="75"/>
    </location>
</feature>
<name>A0ABS8Z647_9PSEU</name>
<evidence type="ECO:0000256" key="2">
    <source>
        <dbReference type="SAM" id="MobiDB-lite"/>
    </source>
</evidence>
<dbReference type="RefSeq" id="WP_233723081.1">
    <property type="nucleotide sequence ID" value="NZ_JAJVCN010000001.1"/>
</dbReference>
<dbReference type="Pfam" id="PF05694">
    <property type="entry name" value="SBP56"/>
    <property type="match status" value="1"/>
</dbReference>
<feature type="compositionally biased region" description="Polar residues" evidence="2">
    <location>
        <begin position="51"/>
        <end position="64"/>
    </location>
</feature>
<sequence length="75" mass="7896">MADIADPTFYRTPSDAMTAAPESLAYVVAFDPAGRARDALTVVDCDETSSTFGQVRQPSGSMPTSPACKVTTPRP</sequence>
<evidence type="ECO:0000256" key="1">
    <source>
        <dbReference type="ARBA" id="ARBA00005606"/>
    </source>
</evidence>
<evidence type="ECO:0000313" key="3">
    <source>
        <dbReference type="EMBL" id="MCE7002043.1"/>
    </source>
</evidence>
<proteinExistence type="inferred from homology"/>
<comment type="similarity">
    <text evidence="1">Belongs to the selenium-binding protein family.</text>
</comment>
<reference evidence="3 4" key="1">
    <citation type="submission" date="2021-12" db="EMBL/GenBank/DDBJ databases">
        <title>Genome sequence of Kibdelosporangium philippinense ATCC 49844.</title>
        <authorList>
            <person name="Fedorov E.A."/>
            <person name="Omeragic M."/>
            <person name="Shalygina K.F."/>
            <person name="Maclea K.S."/>
        </authorList>
    </citation>
    <scope>NUCLEOTIDE SEQUENCE [LARGE SCALE GENOMIC DNA]</scope>
    <source>
        <strain evidence="3 4">ATCC 49844</strain>
    </source>
</reference>
<comment type="caution">
    <text evidence="3">The sequence shown here is derived from an EMBL/GenBank/DDBJ whole genome shotgun (WGS) entry which is preliminary data.</text>
</comment>